<dbReference type="InterPro" id="IPR013783">
    <property type="entry name" value="Ig-like_fold"/>
</dbReference>
<dbReference type="SUPFAM" id="SSF49299">
    <property type="entry name" value="PKD domain"/>
    <property type="match status" value="1"/>
</dbReference>
<dbReference type="Proteomes" id="UP000190626">
    <property type="component" value="Unassembled WGS sequence"/>
</dbReference>
<evidence type="ECO:0000256" key="1">
    <source>
        <dbReference type="SAM" id="MobiDB-lite"/>
    </source>
</evidence>
<dbReference type="InterPro" id="IPR011635">
    <property type="entry name" value="CARDB"/>
</dbReference>
<dbReference type="OrthoDB" id="2088379at2"/>
<dbReference type="EMBL" id="MBTG01000013">
    <property type="protein sequence ID" value="OPH57211.1"/>
    <property type="molecule type" value="Genomic_DNA"/>
</dbReference>
<feature type="region of interest" description="Disordered" evidence="1">
    <location>
        <begin position="149"/>
        <end position="169"/>
    </location>
</feature>
<reference evidence="4" key="1">
    <citation type="submission" date="2016-07" db="EMBL/GenBank/DDBJ databases">
        <authorList>
            <person name="Florea S."/>
            <person name="Webb J.S."/>
            <person name="Jaromczyk J."/>
            <person name="Schardl C.L."/>
        </authorList>
    </citation>
    <scope>NUCLEOTIDE SEQUENCE [LARGE SCALE GENOMIC DNA]</scope>
    <source>
        <strain evidence="4">CY1</strain>
    </source>
</reference>
<dbReference type="SMART" id="SM00089">
    <property type="entry name" value="PKD"/>
    <property type="match status" value="1"/>
</dbReference>
<dbReference type="Pfam" id="PF07705">
    <property type="entry name" value="CARDB"/>
    <property type="match status" value="1"/>
</dbReference>
<dbReference type="Pfam" id="PF00801">
    <property type="entry name" value="PKD"/>
    <property type="match status" value="1"/>
</dbReference>
<sequence>MLREFIHRAMLLLLLLELLLSFFEPANVEAASTVKLYYNFELGTYSKTFVSPQYSSTPTKDFEKDVSSLVAGTITGVSLNNQGGSGGTATFNSSSIKLLVLGGGNTIVYGKSQTKPMHQIYRQPKGTIWEHDATKTPYPIEFDGFNDGSSKSPFPGKIPTNGRKRYTSESFNYTDPSTFGPDLRYTYQSSLYLVNEASGDQVADYFKEGYAVTTAYSVGRPNFWFLSESSANLTGTDADITDGNKLDQNTISIFKAEKPSSGYGAAPLAYGKGDSKGTGMVRTMMLLDGYVPEGQIEDKDDSDGSGGLLRNYLMYANAIWQGTTYKYQMSIDVTYTPSVKPDLASISIDAGSCVAVNISTNVTIKFKNLGISIPSGSTFNVTLAADGTVFKTFTYTSGVSSGQIITEMIPYTFNGTKSLTLVVDSSDTISETSSSNNTLNQIITPQASCSPTGGNFSGTTRADKPSISWKENNIIQADWTIPSGCTPVRGRFVLSQSTGGYVQYGWSSLTAASTNDMSIFAYGMMGYLGYPGNMESGSVLIEYKLEDSCGGTSYFGTGTFTIGSKPPNRPPQFEIGWFPDADYYSRTPIPGTVVGDRLNVRLLPEVAPNHYDPDDDLVTFEWRFAESTSAWIKSFPSQGYLKGEDKLTWLTAPNSVGDHTITARMCDQLGACTQKDATIHIMRPEPIPCINVPSRVVQNRPLAANAINGACSKPAKNRTIEQEFWTNKRSVYPNIGFETITLEVSDNRGVRSLPENMAIKQINVVEDKAPVALINLPLVAVRGSVPFKDMSYSPDGDLIVSTTASYQYDSDNDGNFEEHSSVLIPLTVGGYTSLPAAAVGNYRITVQTTEDWGLTDTKSFLISITNDSPEVSFTVTSANPEPPLFNTINESEMLMAFGDQWQGSSLTNQDLDKVKNIGLTYNTVTKGFTSHYGKAPYNAPAANLIFTPTTVTLGKDAGHSYYVPHLFSTQYLGKRYGVASIGGIPVTIISADSGGGTINAYTGKPFSDPKVSYETGLSSASTASNTGNYLSYDAKGGTYSLSCRYYYYDSSDDDVYRYWCDYTRKNASGNVSWVKSFEYGNSGVLNYMQLPTYAYQVGTSSIMEINEDGTKIKLPAVLFKPNVCWYCGGTDTSDWIDVETGAVVPTASIVRPPQTNGALFEDADVVITGHSDDANTYYNYNNTSNSSNYNMSNKGTMINYLTSYNKHTGVTTRLDISSGPYDDAERYSGSNYLNGGEYTERKSLRDIRFTVSADGYVFIVDGLNKIVVTDKYAVKIAEYTTAGIRPVSTKSYSVMYEEYQFTIDGAGFGSDGEFYVIAHERHLKNRRYNIVHTSCGPCSAGSYISSYDEDYSGSYEKYYYYTIKGTVATNADYGANELGQILKKDTKVTDADYYFDFLQTSPNYSIHTPSGMSFRAQNNNNMYRLEVNSNRLSLSKIVNGVRTELRVSPIALNTTEFTNFKISVRGSKIKVRLGATPIFDVTDSTFTSGTYGAFVGGFGSQFRNVSVKIPIVDHTKINDRGIVGEELTYTTEFNDPEADAHLVVKDKWTYEHRDSTKFLDAEDGKSGISAFHNQAVTGSPVKILDKVGIYKMTLIGADDPAPAGYAYPNPTFAMYQAESDPYARNVLIHRRPIAVLNVNQDIYYNVTYVDQSYDPDRWLPSGSCSTERTGINYCSNRGIVDRRYEYILPDGTSVDGQLHRVKEMGMYTFRVAVKDEYGAWSDWAEALIWLNAPPVNHAPFVQLTSPTGMDYAHPSGSVASNPLFTWNAVDYDAESVIKAYELDVQFYLYDYYSTPQYRWVSYTYPNVARATHFKSDGAVVPMSQTYYMTLSSNQVYKVRVRVQDEYGLWSDWDEKYVSSGSPPKATLTYPSGTRANPTAITGNSLIPAWVQMDVDADTVFQNWQYRILDENGIQLKYTSGDGYFYDSLKSGSYEHGCSIDSDSGSKYRCSYYTRNTSWTAENPFPIASLPNDGKPMQVQVRVHDGKYWSDWSNTGWFLTNRPPSAIMIVPSGTQEAPTLFSELRPTLGWQQNDPDPNPTFTYFQLQITNETNDVMVLDTGPLYQGTTTNSGSWAAAQNLPAGEKLRVRVRVFDGFIWSDYSPQTWFYINRAPIADFDWSPKPVWEGDRVQIINSSYDPDGDALTYSWRIEQPNGTVESFSETHVTDRFLEPGSYRVSLTVSDGYVSSTAAKIIIVLPLTIQSDVTYTDNWYAIHEKSGHQTSAAPKDFYSGEIFMVSSRSSPAPVDEVTAWLDTVGLDGRSLYVSEKLIADSGDATRFVGEVFDSKFQSFTEGLPQGLQTIHFRIRYRNGTVKTEDIPVHIIGNVNKSVGVHRVH</sequence>
<dbReference type="Gene3D" id="2.60.40.10">
    <property type="entry name" value="Immunoglobulins"/>
    <property type="match status" value="3"/>
</dbReference>
<gene>
    <name evidence="3" type="ORF">BC351_25420</name>
</gene>
<comment type="caution">
    <text evidence="3">The sequence shown here is derived from an EMBL/GenBank/DDBJ whole genome shotgun (WGS) entry which is preliminary data.</text>
</comment>
<organism evidence="3 4">
    <name type="scientific">Paenibacillus ferrarius</name>
    <dbReference type="NCBI Taxonomy" id="1469647"/>
    <lineage>
        <taxon>Bacteria</taxon>
        <taxon>Bacillati</taxon>
        <taxon>Bacillota</taxon>
        <taxon>Bacilli</taxon>
        <taxon>Bacillales</taxon>
        <taxon>Paenibacillaceae</taxon>
        <taxon>Paenibacillus</taxon>
    </lineage>
</organism>
<feature type="domain" description="PKD" evidence="2">
    <location>
        <begin position="2140"/>
        <end position="2195"/>
    </location>
</feature>
<name>A0A1V4HJZ0_9BACL</name>
<dbReference type="InterPro" id="IPR035986">
    <property type="entry name" value="PKD_dom_sf"/>
</dbReference>
<dbReference type="PROSITE" id="PS50093">
    <property type="entry name" value="PKD"/>
    <property type="match status" value="1"/>
</dbReference>
<dbReference type="InterPro" id="IPR000601">
    <property type="entry name" value="PKD_dom"/>
</dbReference>
<dbReference type="RefSeq" id="WP_079413753.1">
    <property type="nucleotide sequence ID" value="NZ_MBTG01000013.1"/>
</dbReference>
<proteinExistence type="predicted"/>
<dbReference type="Gene3D" id="2.60.120.560">
    <property type="entry name" value="Exo-inulinase, domain 1"/>
    <property type="match status" value="1"/>
</dbReference>
<evidence type="ECO:0000313" key="3">
    <source>
        <dbReference type="EMBL" id="OPH57211.1"/>
    </source>
</evidence>
<evidence type="ECO:0000259" key="2">
    <source>
        <dbReference type="PROSITE" id="PS50093"/>
    </source>
</evidence>
<dbReference type="CDD" id="cd00146">
    <property type="entry name" value="PKD"/>
    <property type="match status" value="1"/>
</dbReference>
<dbReference type="InterPro" id="IPR022409">
    <property type="entry name" value="PKD/Chitinase_dom"/>
</dbReference>
<accession>A0A1V4HJZ0</accession>
<evidence type="ECO:0000313" key="4">
    <source>
        <dbReference type="Proteomes" id="UP000190626"/>
    </source>
</evidence>
<dbReference type="STRING" id="1469647.BC351_25420"/>
<keyword evidence="4" id="KW-1185">Reference proteome</keyword>
<protein>
    <recommendedName>
        <fullName evidence="2">PKD domain-containing protein</fullName>
    </recommendedName>
</protein>